<evidence type="ECO:0000313" key="2">
    <source>
        <dbReference type="EMBL" id="TDK25766.1"/>
    </source>
</evidence>
<dbReference type="AlphaFoldDB" id="A0A4R5TX57"/>
<dbReference type="Proteomes" id="UP000295411">
    <property type="component" value="Unassembled WGS sequence"/>
</dbReference>
<proteinExistence type="predicted"/>
<evidence type="ECO:0000256" key="1">
    <source>
        <dbReference type="SAM" id="MobiDB-lite"/>
    </source>
</evidence>
<feature type="compositionally biased region" description="Low complexity" evidence="1">
    <location>
        <begin position="126"/>
        <end position="136"/>
    </location>
</feature>
<sequence>MALNRFHLSGPSIEALRRQVRAEYGPEAVIVRAEAVTVGGLGGFLARHHYEVTVELPDAAAPSTDPLPVVKRTGIAALLADADTAEAALNSVPVSTESGEFSSFLKDLESAVDPSAGAPGAGPAGATGATAAAGADRPPRPLDGPGDLIVVAGPGRDALEAGRLLLSPAAPAALLTAGALRVEGLAHVADRRAATEARAAGVIAGAPVVVAFGLGYPSEAFVHLPALALMGFDQLWLAVDATRKHGDTVAWVEAVEAVAEPDAVAAFSRRDTATPETVQALRFPVSWVDVAPEVPARPAGPSPSTRQAVVYPPTRIQR</sequence>
<dbReference type="RefSeq" id="WP_133403998.1">
    <property type="nucleotide sequence ID" value="NZ_SMTK01000003.1"/>
</dbReference>
<protein>
    <submittedName>
        <fullName evidence="2">Uncharacterized protein</fullName>
    </submittedName>
</protein>
<organism evidence="2 3">
    <name type="scientific">Arthrobacter crusticola</name>
    <dbReference type="NCBI Taxonomy" id="2547960"/>
    <lineage>
        <taxon>Bacteria</taxon>
        <taxon>Bacillati</taxon>
        <taxon>Actinomycetota</taxon>
        <taxon>Actinomycetes</taxon>
        <taxon>Micrococcales</taxon>
        <taxon>Micrococcaceae</taxon>
        <taxon>Arthrobacter</taxon>
    </lineage>
</organism>
<comment type="caution">
    <text evidence="2">The sequence shown here is derived from an EMBL/GenBank/DDBJ whole genome shotgun (WGS) entry which is preliminary data.</text>
</comment>
<accession>A0A4R5TX57</accession>
<dbReference type="OrthoDB" id="3700292at2"/>
<gene>
    <name evidence="2" type="ORF">E2F48_11070</name>
</gene>
<dbReference type="EMBL" id="SMTK01000003">
    <property type="protein sequence ID" value="TDK25766.1"/>
    <property type="molecule type" value="Genomic_DNA"/>
</dbReference>
<keyword evidence="3" id="KW-1185">Reference proteome</keyword>
<name>A0A4R5TX57_9MICC</name>
<reference evidence="2 3" key="1">
    <citation type="submission" date="2019-03" db="EMBL/GenBank/DDBJ databases">
        <title>Arthrobacter sp. nov., an bacterium isolated from biocrust in Mu Us Desert.</title>
        <authorList>
            <person name="Lixiong L."/>
        </authorList>
    </citation>
    <scope>NUCLEOTIDE SEQUENCE [LARGE SCALE GENOMIC DNA]</scope>
    <source>
        <strain evidence="2 3">SLN-3</strain>
    </source>
</reference>
<feature type="region of interest" description="Disordered" evidence="1">
    <location>
        <begin position="294"/>
        <end position="318"/>
    </location>
</feature>
<feature type="region of interest" description="Disordered" evidence="1">
    <location>
        <begin position="113"/>
        <end position="146"/>
    </location>
</feature>
<evidence type="ECO:0000313" key="3">
    <source>
        <dbReference type="Proteomes" id="UP000295411"/>
    </source>
</evidence>